<organism evidence="2 3">
    <name type="scientific">Puccinia graminis f. sp. tritici</name>
    <dbReference type="NCBI Taxonomy" id="56615"/>
    <lineage>
        <taxon>Eukaryota</taxon>
        <taxon>Fungi</taxon>
        <taxon>Dikarya</taxon>
        <taxon>Basidiomycota</taxon>
        <taxon>Pucciniomycotina</taxon>
        <taxon>Pucciniomycetes</taxon>
        <taxon>Pucciniales</taxon>
        <taxon>Pucciniaceae</taxon>
        <taxon>Puccinia</taxon>
    </lineage>
</organism>
<keyword evidence="3" id="KW-1185">Reference proteome</keyword>
<proteinExistence type="predicted"/>
<evidence type="ECO:0000256" key="1">
    <source>
        <dbReference type="SAM" id="MobiDB-lite"/>
    </source>
</evidence>
<reference evidence="2 3" key="1">
    <citation type="submission" date="2019-05" db="EMBL/GenBank/DDBJ databases">
        <title>Emergence of the Ug99 lineage of the wheat stem rust pathogen through somatic hybridization.</title>
        <authorList>
            <person name="Li F."/>
            <person name="Upadhyaya N.M."/>
            <person name="Sperschneider J."/>
            <person name="Matny O."/>
            <person name="Nguyen-Phuc H."/>
            <person name="Mago R."/>
            <person name="Raley C."/>
            <person name="Miller M.E."/>
            <person name="Silverstein K.A.T."/>
            <person name="Henningsen E."/>
            <person name="Hirsch C.D."/>
            <person name="Visser B."/>
            <person name="Pretorius Z.A."/>
            <person name="Steffenson B.J."/>
            <person name="Schwessinger B."/>
            <person name="Dodds P.N."/>
            <person name="Figueroa M."/>
        </authorList>
    </citation>
    <scope>NUCLEOTIDE SEQUENCE [LARGE SCALE GENOMIC DNA]</scope>
    <source>
        <strain evidence="2">21-0</strain>
    </source>
</reference>
<dbReference type="EMBL" id="VSWC01000003">
    <property type="protein sequence ID" value="KAA1116390.1"/>
    <property type="molecule type" value="Genomic_DNA"/>
</dbReference>
<dbReference type="AlphaFoldDB" id="A0A5B0QTA1"/>
<feature type="region of interest" description="Disordered" evidence="1">
    <location>
        <begin position="1"/>
        <end position="61"/>
    </location>
</feature>
<comment type="caution">
    <text evidence="2">The sequence shown here is derived from an EMBL/GenBank/DDBJ whole genome shotgun (WGS) entry which is preliminary data.</text>
</comment>
<name>A0A5B0QTA1_PUCGR</name>
<accession>A0A5B0QTA1</accession>
<sequence length="61" mass="6750">MTMSISGILPPLGERLRREATQGRGRKPRVSGQRAREVALPSRYKADPYDPTLGRMGWPGA</sequence>
<protein>
    <submittedName>
        <fullName evidence="2">Uncharacterized protein</fullName>
    </submittedName>
</protein>
<dbReference type="Proteomes" id="UP000324748">
    <property type="component" value="Unassembled WGS sequence"/>
</dbReference>
<gene>
    <name evidence="2" type="ORF">PGT21_011985</name>
</gene>
<evidence type="ECO:0000313" key="2">
    <source>
        <dbReference type="EMBL" id="KAA1116390.1"/>
    </source>
</evidence>
<evidence type="ECO:0000313" key="3">
    <source>
        <dbReference type="Proteomes" id="UP000324748"/>
    </source>
</evidence>